<organism evidence="4 5">
    <name type="scientific">Hapsidospora chrysogenum (strain ATCC 11550 / CBS 779.69 / DSM 880 / IAM 14645 / JCM 23072 / IMI 49137)</name>
    <name type="common">Acremonium chrysogenum</name>
    <dbReference type="NCBI Taxonomy" id="857340"/>
    <lineage>
        <taxon>Eukaryota</taxon>
        <taxon>Fungi</taxon>
        <taxon>Dikarya</taxon>
        <taxon>Ascomycota</taxon>
        <taxon>Pezizomycotina</taxon>
        <taxon>Sordariomycetes</taxon>
        <taxon>Hypocreomycetidae</taxon>
        <taxon>Hypocreales</taxon>
        <taxon>Bionectriaceae</taxon>
        <taxon>Hapsidospora</taxon>
    </lineage>
</organism>
<feature type="transmembrane region" description="Helical" evidence="2">
    <location>
        <begin position="7"/>
        <end position="25"/>
    </location>
</feature>
<comment type="caution">
    <text evidence="4">The sequence shown here is derived from an EMBL/GenBank/DDBJ whole genome shotgun (WGS) entry which is preliminary data.</text>
</comment>
<evidence type="ECO:0000256" key="1">
    <source>
        <dbReference type="SAM" id="MobiDB-lite"/>
    </source>
</evidence>
<sequence length="161" mass="17847">MQKAAVGLMFMFGITICVASIMMMIVSVNYDSYAADVMWNCAPVLYWSAVEVHLSIIACGWWGQNFSSRKGRSEHNMHSDVQLRTPNANRSDRRIHRDKDSDSTHNFAESLHSSSAGNHGWDDTESNSYVVPVSSEIPRVGGDGKEAGRGVQETIHRIGDT</sequence>
<keyword evidence="2" id="KW-0472">Membrane</keyword>
<evidence type="ECO:0000259" key="3">
    <source>
        <dbReference type="Pfam" id="PF20684"/>
    </source>
</evidence>
<reference evidence="5" key="1">
    <citation type="journal article" date="2014" name="Genome Announc.">
        <title>Genome sequence and annotation of Acremonium chrysogenum, producer of the beta-lactam antibiotic cephalosporin C.</title>
        <authorList>
            <person name="Terfehr D."/>
            <person name="Dahlmann T.A."/>
            <person name="Specht T."/>
            <person name="Zadra I."/>
            <person name="Kuernsteiner H."/>
            <person name="Kueck U."/>
        </authorList>
    </citation>
    <scope>NUCLEOTIDE SEQUENCE [LARGE SCALE GENOMIC DNA]</scope>
    <source>
        <strain evidence="5">ATCC 11550 / CBS 779.69 / DSM 880 / IAM 14645 / JCM 23072 / IMI 49137</strain>
    </source>
</reference>
<dbReference type="OrthoDB" id="5417844at2759"/>
<dbReference type="Proteomes" id="UP000029964">
    <property type="component" value="Unassembled WGS sequence"/>
</dbReference>
<dbReference type="AlphaFoldDB" id="A0A086STE1"/>
<gene>
    <name evidence="4" type="ORF">ACRE_089690</name>
</gene>
<evidence type="ECO:0000256" key="2">
    <source>
        <dbReference type="SAM" id="Phobius"/>
    </source>
</evidence>
<protein>
    <recommendedName>
        <fullName evidence="3">Rhodopsin domain-containing protein</fullName>
    </recommendedName>
</protein>
<evidence type="ECO:0000313" key="5">
    <source>
        <dbReference type="Proteomes" id="UP000029964"/>
    </source>
</evidence>
<feature type="domain" description="Rhodopsin" evidence="3">
    <location>
        <begin position="2"/>
        <end position="59"/>
    </location>
</feature>
<dbReference type="Pfam" id="PF20684">
    <property type="entry name" value="Fung_rhodopsin"/>
    <property type="match status" value="1"/>
</dbReference>
<proteinExistence type="predicted"/>
<name>A0A086STE1_HAPC1</name>
<feature type="compositionally biased region" description="Basic and acidic residues" evidence="1">
    <location>
        <begin position="90"/>
        <end position="103"/>
    </location>
</feature>
<feature type="region of interest" description="Disordered" evidence="1">
    <location>
        <begin position="73"/>
        <end position="161"/>
    </location>
</feature>
<keyword evidence="5" id="KW-1185">Reference proteome</keyword>
<feature type="transmembrane region" description="Helical" evidence="2">
    <location>
        <begin position="45"/>
        <end position="63"/>
    </location>
</feature>
<accession>A0A086STE1</accession>
<dbReference type="InterPro" id="IPR049326">
    <property type="entry name" value="Rhodopsin_dom_fungi"/>
</dbReference>
<keyword evidence="2" id="KW-0812">Transmembrane</keyword>
<dbReference type="HOGENOM" id="CLU_1643200_0_0_1"/>
<evidence type="ECO:0000313" key="4">
    <source>
        <dbReference type="EMBL" id="KFH40373.1"/>
    </source>
</evidence>
<feature type="compositionally biased region" description="Polar residues" evidence="1">
    <location>
        <begin position="104"/>
        <end position="117"/>
    </location>
</feature>
<feature type="compositionally biased region" description="Basic and acidic residues" evidence="1">
    <location>
        <begin position="142"/>
        <end position="161"/>
    </location>
</feature>
<keyword evidence="2" id="KW-1133">Transmembrane helix</keyword>
<dbReference type="EMBL" id="JPKY01000222">
    <property type="protein sequence ID" value="KFH40373.1"/>
    <property type="molecule type" value="Genomic_DNA"/>
</dbReference>